<dbReference type="InParanoid" id="G4TIJ6"/>
<sequence length="181" mass="20930">MSIHLLASNNSVRNTTLSCDSMGIHYEVSKSSQTGIVSVHRWESTSNQNVLAGEIEFHWFSADLLRMGDGEWRRRKDLLANEERNPMSRTRTFTGNNGVRYKWKFHWDSLQLCHADRDATNQEALVVYHRHFLPNKPSYLEIRDTSVLPGLDSIIVTFLYMEKKRRDRDKAQRRHGAGGGP</sequence>
<evidence type="ECO:0000259" key="1">
    <source>
        <dbReference type="Pfam" id="PF20236"/>
    </source>
</evidence>
<dbReference type="Proteomes" id="UP000007148">
    <property type="component" value="Unassembled WGS sequence"/>
</dbReference>
<dbReference type="EMBL" id="CAFZ01000107">
    <property type="protein sequence ID" value="CCA71140.1"/>
    <property type="molecule type" value="Genomic_DNA"/>
</dbReference>
<dbReference type="OrthoDB" id="2798132at2759"/>
<dbReference type="eggNOG" id="ENOG502SNXI">
    <property type="taxonomic scope" value="Eukaryota"/>
</dbReference>
<evidence type="ECO:0000313" key="2">
    <source>
        <dbReference type="EMBL" id="CCA71140.1"/>
    </source>
</evidence>
<feature type="domain" description="DUF6593" evidence="1">
    <location>
        <begin position="10"/>
        <end position="167"/>
    </location>
</feature>
<name>G4TIJ6_SERID</name>
<dbReference type="HOGENOM" id="CLU_122983_0_0_1"/>
<dbReference type="InterPro" id="IPR046528">
    <property type="entry name" value="DUF6593"/>
</dbReference>
<reference evidence="2 3" key="1">
    <citation type="journal article" date="2011" name="PLoS Pathog.">
        <title>Endophytic Life Strategies Decoded by Genome and Transcriptome Analyses of the Mutualistic Root Symbiont Piriformospora indica.</title>
        <authorList>
            <person name="Zuccaro A."/>
            <person name="Lahrmann U."/>
            <person name="Guldener U."/>
            <person name="Langen G."/>
            <person name="Pfiffi S."/>
            <person name="Biedenkopf D."/>
            <person name="Wong P."/>
            <person name="Samans B."/>
            <person name="Grimm C."/>
            <person name="Basiewicz M."/>
            <person name="Murat C."/>
            <person name="Martin F."/>
            <person name="Kogel K.H."/>
        </authorList>
    </citation>
    <scope>NUCLEOTIDE SEQUENCE [LARGE SCALE GENOMIC DNA]</scope>
    <source>
        <strain evidence="2 3">DSM 11827</strain>
    </source>
</reference>
<accession>G4TIJ6</accession>
<dbReference type="Pfam" id="PF20236">
    <property type="entry name" value="DUF6593"/>
    <property type="match status" value="1"/>
</dbReference>
<organism evidence="2 3">
    <name type="scientific">Serendipita indica (strain DSM 11827)</name>
    <name type="common">Root endophyte fungus</name>
    <name type="synonym">Piriformospora indica</name>
    <dbReference type="NCBI Taxonomy" id="1109443"/>
    <lineage>
        <taxon>Eukaryota</taxon>
        <taxon>Fungi</taxon>
        <taxon>Dikarya</taxon>
        <taxon>Basidiomycota</taxon>
        <taxon>Agaricomycotina</taxon>
        <taxon>Agaricomycetes</taxon>
        <taxon>Sebacinales</taxon>
        <taxon>Serendipitaceae</taxon>
        <taxon>Serendipita</taxon>
    </lineage>
</organism>
<comment type="caution">
    <text evidence="2">The sequence shown here is derived from an EMBL/GenBank/DDBJ whole genome shotgun (WGS) entry which is preliminary data.</text>
</comment>
<dbReference type="AlphaFoldDB" id="G4TIJ6"/>
<proteinExistence type="predicted"/>
<protein>
    <recommendedName>
        <fullName evidence="1">DUF6593 domain-containing protein</fullName>
    </recommendedName>
</protein>
<gene>
    <name evidence="2" type="ORF">PIIN_05075</name>
</gene>
<keyword evidence="3" id="KW-1185">Reference proteome</keyword>
<evidence type="ECO:0000313" key="3">
    <source>
        <dbReference type="Proteomes" id="UP000007148"/>
    </source>
</evidence>